<reference evidence="1 2" key="1">
    <citation type="submission" date="2022-11" db="EMBL/GenBank/DDBJ databases">
        <title>The First Case of Preauricular Fistular Abscess Caused by Peptoniphilus grossensis.</title>
        <authorList>
            <person name="Byun J.-H."/>
        </authorList>
    </citation>
    <scope>NUCLEOTIDE SEQUENCE [LARGE SCALE GENOMIC DNA]</scope>
    <source>
        <strain evidence="1 2">GYB008</strain>
    </source>
</reference>
<evidence type="ECO:0000313" key="2">
    <source>
        <dbReference type="Proteomes" id="UP001328425"/>
    </source>
</evidence>
<protein>
    <submittedName>
        <fullName evidence="1">Uncharacterized protein</fullName>
    </submittedName>
</protein>
<evidence type="ECO:0000313" key="1">
    <source>
        <dbReference type="EMBL" id="MEF3318219.1"/>
    </source>
</evidence>
<keyword evidence="2" id="KW-1185">Reference proteome</keyword>
<organism evidence="1 2">
    <name type="scientific">Peptoniphilus grossensis</name>
    <dbReference type="NCBI Taxonomy" id="1465756"/>
    <lineage>
        <taxon>Bacteria</taxon>
        <taxon>Bacillati</taxon>
        <taxon>Bacillota</taxon>
        <taxon>Tissierellia</taxon>
        <taxon>Tissierellales</taxon>
        <taxon>Peptoniphilaceae</taxon>
        <taxon>Peptoniphilus</taxon>
    </lineage>
</organism>
<proteinExistence type="predicted"/>
<dbReference type="InterPro" id="IPR036597">
    <property type="entry name" value="Fido-like_dom_sf"/>
</dbReference>
<sequence>MDKLDKIDEAISKLNEEKKEMTPEELQKREEDFALRFTYESLKMEGSSLTFEEVKDIISQISSKEEKE</sequence>
<comment type="caution">
    <text evidence="1">The sequence shown here is derived from an EMBL/GenBank/DDBJ whole genome shotgun (WGS) entry which is preliminary data.</text>
</comment>
<dbReference type="Proteomes" id="UP001328425">
    <property type="component" value="Unassembled WGS sequence"/>
</dbReference>
<accession>A0ABU7XAB8</accession>
<dbReference type="Gene3D" id="1.10.3290.10">
    <property type="entry name" value="Fido-like domain"/>
    <property type="match status" value="1"/>
</dbReference>
<gene>
    <name evidence="1" type="ORF">PV361_05855</name>
</gene>
<dbReference type="RefSeq" id="WP_332087345.1">
    <property type="nucleotide sequence ID" value="NZ_JARBCY010000040.1"/>
</dbReference>
<dbReference type="EMBL" id="JARBCY010000040">
    <property type="protein sequence ID" value="MEF3318219.1"/>
    <property type="molecule type" value="Genomic_DNA"/>
</dbReference>
<name>A0ABU7XAB8_9FIRM</name>